<dbReference type="Proteomes" id="UP000821865">
    <property type="component" value="Chromosome 1"/>
</dbReference>
<evidence type="ECO:0000313" key="2">
    <source>
        <dbReference type="Proteomes" id="UP000821865"/>
    </source>
</evidence>
<sequence length="727" mass="80896">MAEQVDTNTEPYMDETGQRVGLITMVKMPQWTVTAMFGACCALLLVVLAVYCGIHLMDAPVTAEPQRQTSGCKSAACAQFATTLKTSLSRTVRPCDDFYGHVCGSWDAQQTDTVKRVLLQRVVRAVNELNRKVAVTAPSSQTAVQKAAMAFQACEDLVAKNRSSMEAVRHMLMEAGLFAPPVWTGPHDMVNASCSLETRWHMAPLITFKLERNASLLALAPSMWAKKHFARRSRRLPLEADFDALHQFFASSYLGSRAAVSSQPSIDDMTSAQLRGLDNRVTLELGSELLQPEETEGRQLYDHATVGSFVPGIDGQVWRLLLHACLDHTGPLVYTVYHAAFVRKVLSLPAKIGAPAAQQYLRWYVIETLAANYHGPWMVEVAGSQERALLNQQFKCHRMLLKYAGRAFAAPYVRNFFTEAVERDLRTLHRNLTHAYEFILQALRPFVPAFSFGAYDERHGHDSQKNRTINADRGPFEIVAKSSDAYLDDAYQNFSDMSTDSFENWLRLKAGFSHSDRDKVTFPQVYSKRLGPIFYELVDNGDDGGADFRLLPDVIAVPFYHSDAPLVFKLGGLASLMSSALLALVVDKGFIDRGNVSWAGQAYSQSRPVSECARRVVQALEQESQATTRLLEVAALRHVLETQERGEAVAAFLADVPQLSGPQLQYAVWCYLECGDARGRHRCNAPLWDHPSFAEVFTCPAAAPMRKAATCAATLLAERLYDYKRQA</sequence>
<gene>
    <name evidence="1" type="ORF">HPB49_004478</name>
</gene>
<name>A0ACB8DU03_DERSI</name>
<comment type="caution">
    <text evidence="1">The sequence shown here is derived from an EMBL/GenBank/DDBJ whole genome shotgun (WGS) entry which is preliminary data.</text>
</comment>
<keyword evidence="2" id="KW-1185">Reference proteome</keyword>
<accession>A0ACB8DU03</accession>
<proteinExistence type="predicted"/>
<organism evidence="1 2">
    <name type="scientific">Dermacentor silvarum</name>
    <name type="common">Tick</name>
    <dbReference type="NCBI Taxonomy" id="543639"/>
    <lineage>
        <taxon>Eukaryota</taxon>
        <taxon>Metazoa</taxon>
        <taxon>Ecdysozoa</taxon>
        <taxon>Arthropoda</taxon>
        <taxon>Chelicerata</taxon>
        <taxon>Arachnida</taxon>
        <taxon>Acari</taxon>
        <taxon>Parasitiformes</taxon>
        <taxon>Ixodida</taxon>
        <taxon>Ixodoidea</taxon>
        <taxon>Ixodidae</taxon>
        <taxon>Rhipicephalinae</taxon>
        <taxon>Dermacentor</taxon>
    </lineage>
</organism>
<reference evidence="1" key="1">
    <citation type="submission" date="2020-05" db="EMBL/GenBank/DDBJ databases">
        <title>Large-scale comparative analyses of tick genomes elucidate their genetic diversity and vector capacities.</title>
        <authorList>
            <person name="Jia N."/>
            <person name="Wang J."/>
            <person name="Shi W."/>
            <person name="Du L."/>
            <person name="Sun Y."/>
            <person name="Zhan W."/>
            <person name="Jiang J."/>
            <person name="Wang Q."/>
            <person name="Zhang B."/>
            <person name="Ji P."/>
            <person name="Sakyi L.B."/>
            <person name="Cui X."/>
            <person name="Yuan T."/>
            <person name="Jiang B."/>
            <person name="Yang W."/>
            <person name="Lam T.T.-Y."/>
            <person name="Chang Q."/>
            <person name="Ding S."/>
            <person name="Wang X."/>
            <person name="Zhu J."/>
            <person name="Ruan X."/>
            <person name="Zhao L."/>
            <person name="Wei J."/>
            <person name="Que T."/>
            <person name="Du C."/>
            <person name="Cheng J."/>
            <person name="Dai P."/>
            <person name="Han X."/>
            <person name="Huang E."/>
            <person name="Gao Y."/>
            <person name="Liu J."/>
            <person name="Shao H."/>
            <person name="Ye R."/>
            <person name="Li L."/>
            <person name="Wei W."/>
            <person name="Wang X."/>
            <person name="Wang C."/>
            <person name="Yang T."/>
            <person name="Huo Q."/>
            <person name="Li W."/>
            <person name="Guo W."/>
            <person name="Chen H."/>
            <person name="Zhou L."/>
            <person name="Ni X."/>
            <person name="Tian J."/>
            <person name="Zhou Y."/>
            <person name="Sheng Y."/>
            <person name="Liu T."/>
            <person name="Pan Y."/>
            <person name="Xia L."/>
            <person name="Li J."/>
            <person name="Zhao F."/>
            <person name="Cao W."/>
        </authorList>
    </citation>
    <scope>NUCLEOTIDE SEQUENCE</scope>
    <source>
        <strain evidence="1">Dsil-2018</strain>
    </source>
</reference>
<evidence type="ECO:0000313" key="1">
    <source>
        <dbReference type="EMBL" id="KAH7978102.1"/>
    </source>
</evidence>
<protein>
    <submittedName>
        <fullName evidence="1">Uncharacterized protein</fullName>
    </submittedName>
</protein>
<dbReference type="EMBL" id="CM023470">
    <property type="protein sequence ID" value="KAH7978102.1"/>
    <property type="molecule type" value="Genomic_DNA"/>
</dbReference>